<dbReference type="CDD" id="cd00093">
    <property type="entry name" value="HTH_XRE"/>
    <property type="match status" value="1"/>
</dbReference>
<dbReference type="Pfam" id="PF13560">
    <property type="entry name" value="HTH_31"/>
    <property type="match status" value="1"/>
</dbReference>
<organism evidence="2 3">
    <name type="scientific">Streptomyces prunicolor</name>
    <dbReference type="NCBI Taxonomy" id="67348"/>
    <lineage>
        <taxon>Bacteria</taxon>
        <taxon>Bacillati</taxon>
        <taxon>Actinomycetota</taxon>
        <taxon>Actinomycetes</taxon>
        <taxon>Kitasatosporales</taxon>
        <taxon>Streptomycetaceae</taxon>
        <taxon>Streptomyces</taxon>
    </lineage>
</organism>
<sequence>MDPGDLGEFVRVRRTTLCPSDVGLTGGPRRRVPGLRRDEVARLAGLSPGYYARIEQGGEPRPSARALTGVACALRLSRDEYDLMFRLAGRTSPAAGHVEPALLTLLDRLTDIPALITTGAHEVLVRNAPARALLGHSATTPLAAHTGAGALHRVRFVHPALGLLELDSGSLLTPDGAQRLLWFTARPGSPAADRLRLLSVIGLQEFRSEVSGAAEPGV</sequence>
<dbReference type="SUPFAM" id="SSF47413">
    <property type="entry name" value="lambda repressor-like DNA-binding domains"/>
    <property type="match status" value="1"/>
</dbReference>
<keyword evidence="3" id="KW-1185">Reference proteome</keyword>
<dbReference type="SMART" id="SM00530">
    <property type="entry name" value="HTH_XRE"/>
    <property type="match status" value="1"/>
</dbReference>
<gene>
    <name evidence="2" type="ORF">R5A26_12685</name>
</gene>
<dbReference type="InterPro" id="IPR001387">
    <property type="entry name" value="Cro/C1-type_HTH"/>
</dbReference>
<accession>A0ABU4F887</accession>
<dbReference type="PANTHER" id="PTHR35010:SF2">
    <property type="entry name" value="BLL4672 PROTEIN"/>
    <property type="match status" value="1"/>
</dbReference>
<dbReference type="RefSeq" id="WP_317771281.1">
    <property type="nucleotide sequence ID" value="NZ_JAWMAJ010000033.1"/>
</dbReference>
<name>A0ABU4F887_9ACTN</name>
<reference evidence="2 3" key="1">
    <citation type="submission" date="2023-10" db="EMBL/GenBank/DDBJ databases">
        <title>Characterization of rhizosphere-enriched actinobacteria from wheat plants lab-grown on chernevaya soil.</title>
        <authorList>
            <person name="Tikhonova E.N."/>
            <person name="Konopkin A."/>
            <person name="Kravchenko I.K."/>
        </authorList>
    </citation>
    <scope>NUCLEOTIDE SEQUENCE [LARGE SCALE GENOMIC DNA]</scope>
    <source>
        <strain evidence="2 3">RR29</strain>
    </source>
</reference>
<dbReference type="EMBL" id="JAWMAJ010000033">
    <property type="protein sequence ID" value="MDV7216806.1"/>
    <property type="molecule type" value="Genomic_DNA"/>
</dbReference>
<protein>
    <submittedName>
        <fullName evidence="2">Helix-turn-helix domain-containing protein</fullName>
    </submittedName>
</protein>
<dbReference type="InterPro" id="IPR010982">
    <property type="entry name" value="Lambda_DNA-bd_dom_sf"/>
</dbReference>
<dbReference type="Proteomes" id="UP001187346">
    <property type="component" value="Unassembled WGS sequence"/>
</dbReference>
<evidence type="ECO:0000313" key="2">
    <source>
        <dbReference type="EMBL" id="MDV7216806.1"/>
    </source>
</evidence>
<dbReference type="InterPro" id="IPR041413">
    <property type="entry name" value="MLTR_LBD"/>
</dbReference>
<evidence type="ECO:0000259" key="1">
    <source>
        <dbReference type="SMART" id="SM00530"/>
    </source>
</evidence>
<dbReference type="Pfam" id="PF17765">
    <property type="entry name" value="MLTR_LBD"/>
    <property type="match status" value="2"/>
</dbReference>
<evidence type="ECO:0000313" key="3">
    <source>
        <dbReference type="Proteomes" id="UP001187346"/>
    </source>
</evidence>
<proteinExistence type="predicted"/>
<comment type="caution">
    <text evidence="2">The sequence shown here is derived from an EMBL/GenBank/DDBJ whole genome shotgun (WGS) entry which is preliminary data.</text>
</comment>
<dbReference type="PANTHER" id="PTHR35010">
    <property type="entry name" value="BLL4672 PROTEIN-RELATED"/>
    <property type="match status" value="1"/>
</dbReference>
<dbReference type="Gene3D" id="1.10.260.40">
    <property type="entry name" value="lambda repressor-like DNA-binding domains"/>
    <property type="match status" value="1"/>
</dbReference>
<feature type="domain" description="HTH cro/C1-type" evidence="1">
    <location>
        <begin position="9"/>
        <end position="81"/>
    </location>
</feature>